<name>A0AAD5TIL3_9FUNG</name>
<evidence type="ECO:0000256" key="1">
    <source>
        <dbReference type="SAM" id="MobiDB-lite"/>
    </source>
</evidence>
<feature type="region of interest" description="Disordered" evidence="1">
    <location>
        <begin position="145"/>
        <end position="174"/>
    </location>
</feature>
<dbReference type="InterPro" id="IPR036770">
    <property type="entry name" value="Ankyrin_rpt-contain_sf"/>
</dbReference>
<dbReference type="SUPFAM" id="SSF140860">
    <property type="entry name" value="Pseudo ankyrin repeat-like"/>
    <property type="match status" value="1"/>
</dbReference>
<sequence length="174" mass="20306">MTLVYLPPEKCFTLSVELRLDRTRNLCIPHLPGTSPDQAARRGQLDLLNVWKTYHLAQMRWSESALDHASKNGHLHVLEFWMENNLKPLYTYHAMDWASGNGHLDVLEWWRKSGLKLRYTKAALRWAQKNEHHDVVKWWDEVTASPGGLKKREGGRDRPRQSKSKGQRQAAAEW</sequence>
<evidence type="ECO:0008006" key="4">
    <source>
        <dbReference type="Google" id="ProtNLM"/>
    </source>
</evidence>
<reference evidence="2" key="1">
    <citation type="submission" date="2020-05" db="EMBL/GenBank/DDBJ databases">
        <title>Phylogenomic resolution of chytrid fungi.</title>
        <authorList>
            <person name="Stajich J.E."/>
            <person name="Amses K."/>
            <person name="Simmons R."/>
            <person name="Seto K."/>
            <person name="Myers J."/>
            <person name="Bonds A."/>
            <person name="Quandt C.A."/>
            <person name="Barry K."/>
            <person name="Liu P."/>
            <person name="Grigoriev I."/>
            <person name="Longcore J.E."/>
            <person name="James T.Y."/>
        </authorList>
    </citation>
    <scope>NUCLEOTIDE SEQUENCE</scope>
    <source>
        <strain evidence="2">JEL0379</strain>
    </source>
</reference>
<dbReference type="EMBL" id="JADGJQ010000035">
    <property type="protein sequence ID" value="KAJ3177148.1"/>
    <property type="molecule type" value="Genomic_DNA"/>
</dbReference>
<comment type="caution">
    <text evidence="2">The sequence shown here is derived from an EMBL/GenBank/DDBJ whole genome shotgun (WGS) entry which is preliminary data.</text>
</comment>
<evidence type="ECO:0000313" key="2">
    <source>
        <dbReference type="EMBL" id="KAJ3177148.1"/>
    </source>
</evidence>
<dbReference type="AlphaFoldDB" id="A0AAD5TIL3"/>
<protein>
    <recommendedName>
        <fullName evidence="4">Ankyrin repeat protein</fullName>
    </recommendedName>
</protein>
<dbReference type="Gene3D" id="1.25.40.20">
    <property type="entry name" value="Ankyrin repeat-containing domain"/>
    <property type="match status" value="1"/>
</dbReference>
<accession>A0AAD5TIL3</accession>
<dbReference type="PANTHER" id="PTHR46586">
    <property type="entry name" value="ANKYRIN REPEAT-CONTAINING PROTEIN"/>
    <property type="match status" value="1"/>
</dbReference>
<feature type="compositionally biased region" description="Basic and acidic residues" evidence="1">
    <location>
        <begin position="150"/>
        <end position="160"/>
    </location>
</feature>
<dbReference type="Proteomes" id="UP001212152">
    <property type="component" value="Unassembled WGS sequence"/>
</dbReference>
<dbReference type="InterPro" id="IPR052050">
    <property type="entry name" value="SecEffector_AnkRepeat"/>
</dbReference>
<keyword evidence="3" id="KW-1185">Reference proteome</keyword>
<proteinExistence type="predicted"/>
<evidence type="ECO:0000313" key="3">
    <source>
        <dbReference type="Proteomes" id="UP001212152"/>
    </source>
</evidence>
<gene>
    <name evidence="2" type="ORF">HDU87_004640</name>
</gene>
<organism evidence="2 3">
    <name type="scientific">Geranomyces variabilis</name>
    <dbReference type="NCBI Taxonomy" id="109894"/>
    <lineage>
        <taxon>Eukaryota</taxon>
        <taxon>Fungi</taxon>
        <taxon>Fungi incertae sedis</taxon>
        <taxon>Chytridiomycota</taxon>
        <taxon>Chytridiomycota incertae sedis</taxon>
        <taxon>Chytridiomycetes</taxon>
        <taxon>Spizellomycetales</taxon>
        <taxon>Powellomycetaceae</taxon>
        <taxon>Geranomyces</taxon>
    </lineage>
</organism>
<dbReference type="PANTHER" id="PTHR46586:SF3">
    <property type="entry name" value="ANKYRIN REPEAT-CONTAINING PROTEIN"/>
    <property type="match status" value="1"/>
</dbReference>